<dbReference type="GeneID" id="76043317"/>
<dbReference type="Proteomes" id="UP000182818">
    <property type="component" value="Unassembled WGS sequence"/>
</dbReference>
<comment type="caution">
    <text evidence="3">The sequence shown here is derived from an EMBL/GenBank/DDBJ whole genome shotgun (WGS) entry which is preliminary data.</text>
</comment>
<dbReference type="InterPro" id="IPR047057">
    <property type="entry name" value="MerR_fam"/>
</dbReference>
<dbReference type="Gene3D" id="1.10.1660.10">
    <property type="match status" value="1"/>
</dbReference>
<gene>
    <name evidence="3" type="ORF">IV87_GL001961</name>
    <name evidence="4" type="ORF">SAMN04487973_10671</name>
</gene>
<reference evidence="4 6" key="2">
    <citation type="submission" date="2016-10" db="EMBL/GenBank/DDBJ databases">
        <authorList>
            <person name="Varghese N."/>
            <person name="Submissions S."/>
        </authorList>
    </citation>
    <scope>NUCLEOTIDE SEQUENCE [LARGE SCALE GENOMIC DNA]</scope>
    <source>
        <strain evidence="4 6">CGMCC 1.3889</strain>
    </source>
</reference>
<evidence type="ECO:0000313" key="6">
    <source>
        <dbReference type="Proteomes" id="UP000182818"/>
    </source>
</evidence>
<keyword evidence="6" id="KW-1185">Reference proteome</keyword>
<dbReference type="EMBL" id="JQBY01000007">
    <property type="protein sequence ID" value="KRN82784.1"/>
    <property type="molecule type" value="Genomic_DNA"/>
</dbReference>
<protein>
    <submittedName>
        <fullName evidence="4">DNA-binding transcriptional regulator, MerR family</fullName>
    </submittedName>
    <submittedName>
        <fullName evidence="3">Merr family transcriptional regulator</fullName>
    </submittedName>
</protein>
<dbReference type="PANTHER" id="PTHR30204">
    <property type="entry name" value="REDOX-CYCLING DRUG-SENSING TRANSCRIPTIONAL ACTIVATOR SOXR"/>
    <property type="match status" value="1"/>
</dbReference>
<dbReference type="GO" id="GO:0003677">
    <property type="term" value="F:DNA binding"/>
    <property type="evidence" value="ECO:0007669"/>
    <property type="project" value="UniProtKB-KW"/>
</dbReference>
<dbReference type="OrthoDB" id="9811174at2"/>
<evidence type="ECO:0000313" key="4">
    <source>
        <dbReference type="EMBL" id="SER41932.1"/>
    </source>
</evidence>
<dbReference type="RefSeq" id="WP_057805775.1">
    <property type="nucleotide sequence ID" value="NZ_BJYP01000012.1"/>
</dbReference>
<evidence type="ECO:0000259" key="2">
    <source>
        <dbReference type="PROSITE" id="PS50937"/>
    </source>
</evidence>
<dbReference type="EMBL" id="FOGK01000006">
    <property type="protein sequence ID" value="SER41932.1"/>
    <property type="molecule type" value="Genomic_DNA"/>
</dbReference>
<dbReference type="SMART" id="SM00422">
    <property type="entry name" value="HTH_MERR"/>
    <property type="match status" value="1"/>
</dbReference>
<reference evidence="3 5" key="1">
    <citation type="journal article" date="2015" name="Genome Announc.">
        <title>Expanding the biotechnology potential of lactobacilli through comparative genomics of 213 strains and associated genera.</title>
        <authorList>
            <person name="Sun Z."/>
            <person name="Harris H.M."/>
            <person name="McCann A."/>
            <person name="Guo C."/>
            <person name="Argimon S."/>
            <person name="Zhang W."/>
            <person name="Yang X."/>
            <person name="Jeffery I.B."/>
            <person name="Cooney J.C."/>
            <person name="Kagawa T.F."/>
            <person name="Liu W."/>
            <person name="Song Y."/>
            <person name="Salvetti E."/>
            <person name="Wrobel A."/>
            <person name="Rasinkangas P."/>
            <person name="Parkhill J."/>
            <person name="Rea M.C."/>
            <person name="O'Sullivan O."/>
            <person name="Ritari J."/>
            <person name="Douillard F.P."/>
            <person name="Paul Ross R."/>
            <person name="Yang R."/>
            <person name="Briner A.E."/>
            <person name="Felis G.E."/>
            <person name="de Vos W.M."/>
            <person name="Barrangou R."/>
            <person name="Klaenhammer T.R."/>
            <person name="Caufield P.W."/>
            <person name="Cui Y."/>
            <person name="Zhang H."/>
            <person name="O'Toole P.W."/>
        </authorList>
    </citation>
    <scope>NUCLEOTIDE SEQUENCE [LARGE SCALE GENOMIC DNA]</scope>
    <source>
        <strain evidence="3 5">DSM 22301</strain>
    </source>
</reference>
<sequence>MSRLTITQVSEKYGINANTLRYYERIGLLPPVPRQKNGNRYYDDGIQGWIEMIVCLRHSGVPVEALYDYAEMVRAGDSTLAARQVLLEEQEQELVAQQASLQRSIDRLRHKISLYKSGTIKANKSYFEEYQIAAEIAADNKKKQELQDKDESF</sequence>
<dbReference type="InterPro" id="IPR009061">
    <property type="entry name" value="DNA-bd_dom_put_sf"/>
</dbReference>
<dbReference type="CDD" id="cd01109">
    <property type="entry name" value="HTH_YyaN"/>
    <property type="match status" value="1"/>
</dbReference>
<dbReference type="GO" id="GO:0003700">
    <property type="term" value="F:DNA-binding transcription factor activity"/>
    <property type="evidence" value="ECO:0007669"/>
    <property type="project" value="InterPro"/>
</dbReference>
<feature type="domain" description="HTH merR-type" evidence="2">
    <location>
        <begin position="3"/>
        <end position="44"/>
    </location>
</feature>
<organism evidence="3 5">
    <name type="scientific">Pediococcus ethanolidurans</name>
    <dbReference type="NCBI Taxonomy" id="319653"/>
    <lineage>
        <taxon>Bacteria</taxon>
        <taxon>Bacillati</taxon>
        <taxon>Bacillota</taxon>
        <taxon>Bacilli</taxon>
        <taxon>Lactobacillales</taxon>
        <taxon>Lactobacillaceae</taxon>
        <taxon>Pediococcus</taxon>
    </lineage>
</organism>
<keyword evidence="1 4" id="KW-0238">DNA-binding</keyword>
<dbReference type="AlphaFoldDB" id="A0A0R2JZN0"/>
<dbReference type="InterPro" id="IPR000551">
    <property type="entry name" value="MerR-type_HTH_dom"/>
</dbReference>
<dbReference type="STRING" id="319653.SAMN04487973_10671"/>
<dbReference type="Pfam" id="PF00376">
    <property type="entry name" value="MerR"/>
    <property type="match status" value="1"/>
</dbReference>
<dbReference type="PANTHER" id="PTHR30204:SF98">
    <property type="entry name" value="HTH-TYPE TRANSCRIPTIONAL REGULATOR ADHR"/>
    <property type="match status" value="1"/>
</dbReference>
<dbReference type="PROSITE" id="PS50937">
    <property type="entry name" value="HTH_MERR_2"/>
    <property type="match status" value="1"/>
</dbReference>
<evidence type="ECO:0000256" key="1">
    <source>
        <dbReference type="ARBA" id="ARBA00023125"/>
    </source>
</evidence>
<evidence type="ECO:0000313" key="3">
    <source>
        <dbReference type="EMBL" id="KRN82784.1"/>
    </source>
</evidence>
<name>A0A0R2JZN0_9LACO</name>
<dbReference type="SUPFAM" id="SSF46955">
    <property type="entry name" value="Putative DNA-binding domain"/>
    <property type="match status" value="1"/>
</dbReference>
<proteinExistence type="predicted"/>
<evidence type="ECO:0000313" key="5">
    <source>
        <dbReference type="Proteomes" id="UP000051749"/>
    </source>
</evidence>
<accession>A0A0R2JZN0</accession>
<dbReference type="Proteomes" id="UP000051749">
    <property type="component" value="Unassembled WGS sequence"/>
</dbReference>
<dbReference type="PATRIC" id="fig|319653.3.peg.1999"/>